<comment type="caution">
    <text evidence="1">The sequence shown here is derived from an EMBL/GenBank/DDBJ whole genome shotgun (WGS) entry which is preliminary data.</text>
</comment>
<keyword evidence="2" id="KW-1185">Reference proteome</keyword>
<protein>
    <submittedName>
        <fullName evidence="1">Uncharacterized protein</fullName>
    </submittedName>
</protein>
<dbReference type="RefSeq" id="WP_342693486.1">
    <property type="nucleotide sequence ID" value="NZ_JBCGDP010000034.1"/>
</dbReference>
<organism evidence="1 2">
    <name type="scientific">Flavobacterium polysaccharolyticum</name>
    <dbReference type="NCBI Taxonomy" id="3133148"/>
    <lineage>
        <taxon>Bacteria</taxon>
        <taxon>Pseudomonadati</taxon>
        <taxon>Bacteroidota</taxon>
        <taxon>Flavobacteriia</taxon>
        <taxon>Flavobacteriales</taxon>
        <taxon>Flavobacteriaceae</taxon>
        <taxon>Flavobacterium</taxon>
    </lineage>
</organism>
<dbReference type="Proteomes" id="UP001468798">
    <property type="component" value="Unassembled WGS sequence"/>
</dbReference>
<accession>A0ABU9NUC7</accession>
<name>A0ABU9NUC7_9FLAO</name>
<evidence type="ECO:0000313" key="1">
    <source>
        <dbReference type="EMBL" id="MEM0578680.1"/>
    </source>
</evidence>
<proteinExistence type="predicted"/>
<reference evidence="1 2" key="1">
    <citation type="submission" date="2024-03" db="EMBL/GenBank/DDBJ databases">
        <title>Two novel species of the genus Flavobacterium exhibiting potentially degradation of complex polysaccharides.</title>
        <authorList>
            <person name="Lian X."/>
        </authorList>
    </citation>
    <scope>NUCLEOTIDE SEQUENCE [LARGE SCALE GENOMIC DNA]</scope>
    <source>
        <strain evidence="1 2">N6</strain>
    </source>
</reference>
<dbReference type="EMBL" id="JBCGDP010000034">
    <property type="protein sequence ID" value="MEM0578680.1"/>
    <property type="molecule type" value="Genomic_DNA"/>
</dbReference>
<gene>
    <name evidence="1" type="ORF">WFZ86_19415</name>
</gene>
<evidence type="ECO:0000313" key="2">
    <source>
        <dbReference type="Proteomes" id="UP001468798"/>
    </source>
</evidence>
<sequence>MELIYLYSKKEITFNRIKVFLDANEIKVIGLWDETKIEPDYSIKDVDEVVFSTKTKTEEGFTFLSEFLLRQITISVFKNAKNHEIMIFLDSLDYNQRDLIKKNLKTTFISDYLFQMIVFENDDDSNDVNWDCKFENFLANIGSVEFLGLKPDVLDM</sequence>